<dbReference type="Proteomes" id="UP000297299">
    <property type="component" value="Unassembled WGS sequence"/>
</dbReference>
<proteinExistence type="predicted"/>
<evidence type="ECO:0008006" key="4">
    <source>
        <dbReference type="Google" id="ProtNLM"/>
    </source>
</evidence>
<dbReference type="AlphaFoldDB" id="A0A4Y8DCQ4"/>
<accession>A0A4Y8DCQ4</accession>
<keyword evidence="3" id="KW-1185">Reference proteome</keyword>
<feature type="compositionally biased region" description="Acidic residues" evidence="1">
    <location>
        <begin position="127"/>
        <end position="139"/>
    </location>
</feature>
<dbReference type="EMBL" id="PHWZ01000057">
    <property type="protein sequence ID" value="TEY77230.1"/>
    <property type="molecule type" value="Genomic_DNA"/>
</dbReference>
<sequence>MSARVAFKRMVPFAGFVATSATSATLVCYGVNRTLEHMSPSKPRPSKPNPKSISSIDVIESTTFIMFYRHFKPSWQFMCAAGVYSLWNGFCRGICTCILEDCKSVWDSVKMEDKTASNLETQGEKSLDDEDSSVEDTTS</sequence>
<gene>
    <name evidence="2" type="ORF">BOTCAL_0057g00200</name>
</gene>
<evidence type="ECO:0000313" key="3">
    <source>
        <dbReference type="Proteomes" id="UP000297299"/>
    </source>
</evidence>
<dbReference type="OrthoDB" id="3551459at2759"/>
<comment type="caution">
    <text evidence="2">The sequence shown here is derived from an EMBL/GenBank/DDBJ whole genome shotgun (WGS) entry which is preliminary data.</text>
</comment>
<protein>
    <recommendedName>
        <fullName evidence="4">Altered inheritance of mitochondria protein 11</fullName>
    </recommendedName>
</protein>
<reference evidence="2 3" key="1">
    <citation type="submission" date="2017-11" db="EMBL/GenBank/DDBJ databases">
        <title>Comparative genomics of Botrytis spp.</title>
        <authorList>
            <person name="Valero-Jimenez C.A."/>
            <person name="Tapia P."/>
            <person name="Veloso J."/>
            <person name="Silva-Moreno E."/>
            <person name="Staats M."/>
            <person name="Valdes J.H."/>
            <person name="Van Kan J.A.L."/>
        </authorList>
    </citation>
    <scope>NUCLEOTIDE SEQUENCE [LARGE SCALE GENOMIC DNA]</scope>
    <source>
        <strain evidence="2 3">MUCL2830</strain>
    </source>
</reference>
<evidence type="ECO:0000256" key="1">
    <source>
        <dbReference type="SAM" id="MobiDB-lite"/>
    </source>
</evidence>
<name>A0A4Y8DCQ4_9HELO</name>
<organism evidence="2 3">
    <name type="scientific">Botryotinia calthae</name>
    <dbReference type="NCBI Taxonomy" id="38488"/>
    <lineage>
        <taxon>Eukaryota</taxon>
        <taxon>Fungi</taxon>
        <taxon>Dikarya</taxon>
        <taxon>Ascomycota</taxon>
        <taxon>Pezizomycotina</taxon>
        <taxon>Leotiomycetes</taxon>
        <taxon>Helotiales</taxon>
        <taxon>Sclerotiniaceae</taxon>
        <taxon>Botryotinia</taxon>
    </lineage>
</organism>
<evidence type="ECO:0000313" key="2">
    <source>
        <dbReference type="EMBL" id="TEY77230.1"/>
    </source>
</evidence>
<feature type="region of interest" description="Disordered" evidence="1">
    <location>
        <begin position="115"/>
        <end position="139"/>
    </location>
</feature>